<sequence length="144" mass="15618">MADSFLSFFLLPLLLLAIITTTARNVVVEAAPDLTLLSSFCGTYRDVSGFRKDQAGRAVQAAAEYTLPDDKNHCSEIGGEPVMYSTAWCSESVSQADCTDCINYAGDQLVNQNICGDHYGAQITVVSCSMRYEINPIDECPGFP</sequence>
<dbReference type="PROSITE" id="PS51473">
    <property type="entry name" value="GNK2"/>
    <property type="match status" value="1"/>
</dbReference>
<evidence type="ECO:0000313" key="5">
    <source>
        <dbReference type="EMBL" id="CAL1409090.1"/>
    </source>
</evidence>
<dbReference type="InterPro" id="IPR002902">
    <property type="entry name" value="GNK2"/>
</dbReference>
<organism evidence="5 6">
    <name type="scientific">Linum trigynum</name>
    <dbReference type="NCBI Taxonomy" id="586398"/>
    <lineage>
        <taxon>Eukaryota</taxon>
        <taxon>Viridiplantae</taxon>
        <taxon>Streptophyta</taxon>
        <taxon>Embryophyta</taxon>
        <taxon>Tracheophyta</taxon>
        <taxon>Spermatophyta</taxon>
        <taxon>Magnoliopsida</taxon>
        <taxon>eudicotyledons</taxon>
        <taxon>Gunneridae</taxon>
        <taxon>Pentapetalae</taxon>
        <taxon>rosids</taxon>
        <taxon>fabids</taxon>
        <taxon>Malpighiales</taxon>
        <taxon>Linaceae</taxon>
        <taxon>Linum</taxon>
    </lineage>
</organism>
<keyword evidence="1 3" id="KW-0732">Signal</keyword>
<reference evidence="5 6" key="1">
    <citation type="submission" date="2024-04" db="EMBL/GenBank/DDBJ databases">
        <authorList>
            <person name="Fracassetti M."/>
        </authorList>
    </citation>
    <scope>NUCLEOTIDE SEQUENCE [LARGE SCALE GENOMIC DNA]</scope>
</reference>
<evidence type="ECO:0000256" key="3">
    <source>
        <dbReference type="SAM" id="SignalP"/>
    </source>
</evidence>
<dbReference type="Proteomes" id="UP001497516">
    <property type="component" value="Chromosome 8"/>
</dbReference>
<dbReference type="Pfam" id="PF01657">
    <property type="entry name" value="Stress-antifung"/>
    <property type="match status" value="1"/>
</dbReference>
<evidence type="ECO:0000259" key="4">
    <source>
        <dbReference type="PROSITE" id="PS51473"/>
    </source>
</evidence>
<feature type="signal peptide" evidence="3">
    <location>
        <begin position="1"/>
        <end position="23"/>
    </location>
</feature>
<evidence type="ECO:0000256" key="1">
    <source>
        <dbReference type="ARBA" id="ARBA00022729"/>
    </source>
</evidence>
<dbReference type="InterPro" id="IPR038408">
    <property type="entry name" value="GNK2_sf"/>
</dbReference>
<dbReference type="Gene3D" id="3.30.430.20">
    <property type="entry name" value="Gnk2 domain, C-X8-C-X2-C motif"/>
    <property type="match status" value="1"/>
</dbReference>
<protein>
    <recommendedName>
        <fullName evidence="4">Gnk2-homologous domain-containing protein</fullName>
    </recommendedName>
</protein>
<evidence type="ECO:0000313" key="6">
    <source>
        <dbReference type="Proteomes" id="UP001497516"/>
    </source>
</evidence>
<proteinExistence type="predicted"/>
<dbReference type="EMBL" id="OZ034821">
    <property type="protein sequence ID" value="CAL1409090.1"/>
    <property type="molecule type" value="Genomic_DNA"/>
</dbReference>
<gene>
    <name evidence="5" type="ORF">LTRI10_LOCUS48623</name>
</gene>
<dbReference type="CDD" id="cd23509">
    <property type="entry name" value="Gnk2-like"/>
    <property type="match status" value="1"/>
</dbReference>
<keyword evidence="2" id="KW-0677">Repeat</keyword>
<feature type="chain" id="PRO_5044021957" description="Gnk2-homologous domain-containing protein" evidence="3">
    <location>
        <begin position="24"/>
        <end position="144"/>
    </location>
</feature>
<accession>A0AAV2GHQ1</accession>
<dbReference type="AlphaFoldDB" id="A0AAV2GHQ1"/>
<keyword evidence="6" id="KW-1185">Reference proteome</keyword>
<name>A0AAV2GHQ1_9ROSI</name>
<evidence type="ECO:0000256" key="2">
    <source>
        <dbReference type="ARBA" id="ARBA00022737"/>
    </source>
</evidence>
<feature type="domain" description="Gnk2-homologous" evidence="4">
    <location>
        <begin position="32"/>
        <end position="137"/>
    </location>
</feature>